<comment type="similarity">
    <text evidence="2">Belongs to the bacterial ribosomal protein bL27 family.</text>
</comment>
<evidence type="ECO:0000256" key="3">
    <source>
        <dbReference type="ARBA" id="ARBA00022946"/>
    </source>
</evidence>
<accession>A0A5D3ARK1</accession>
<dbReference type="Proteomes" id="UP000322245">
    <property type="component" value="Unassembled WGS sequence"/>
</dbReference>
<keyword evidence="6" id="KW-0687">Ribonucleoprotein</keyword>
<evidence type="ECO:0000256" key="8">
    <source>
        <dbReference type="ARBA" id="ARBA00080479"/>
    </source>
</evidence>
<evidence type="ECO:0000256" key="5">
    <source>
        <dbReference type="ARBA" id="ARBA00023128"/>
    </source>
</evidence>
<comment type="subcellular location">
    <subcellularLocation>
        <location evidence="1">Mitochondrion</location>
    </subcellularLocation>
</comment>
<dbReference type="GO" id="GO:0005743">
    <property type="term" value="C:mitochondrial inner membrane"/>
    <property type="evidence" value="ECO:0007669"/>
    <property type="project" value="UniProtKB-ARBA"/>
</dbReference>
<evidence type="ECO:0000256" key="6">
    <source>
        <dbReference type="ARBA" id="ARBA00023274"/>
    </source>
</evidence>
<dbReference type="Gene3D" id="2.40.50.100">
    <property type="match status" value="1"/>
</dbReference>
<name>A0A5D3ARK1_9TREE</name>
<dbReference type="InterPro" id="IPR018261">
    <property type="entry name" value="Ribosomal_bL27_CS"/>
</dbReference>
<dbReference type="EMBL" id="NIDF01000092">
    <property type="protein sequence ID" value="TYJ53354.1"/>
    <property type="molecule type" value="Genomic_DNA"/>
</dbReference>
<evidence type="ECO:0000256" key="4">
    <source>
        <dbReference type="ARBA" id="ARBA00022980"/>
    </source>
</evidence>
<evidence type="ECO:0000256" key="7">
    <source>
        <dbReference type="ARBA" id="ARBA00035267"/>
    </source>
</evidence>
<sequence>MFGSSILPRISSSVNALRSGVLAGPSSIAMQVRYASKAAGGKSKNGRESAGRRLGIKRYGDQYVVPGTIILRQRGAEFHPGQNVALGKDFTVYALQPGYVKFYQSHIPYPHFARADQPAPTNLPPVKNPRQLRKYVGIVADREERLPRDERAVGRERRFWGWPKEQVAAEVTEAQL</sequence>
<reference evidence="9 10" key="1">
    <citation type="submission" date="2017-05" db="EMBL/GenBank/DDBJ databases">
        <title>The Genome Sequence of Tsuchiyaea wingfieldii DSM 27421.</title>
        <authorList>
            <person name="Cuomo C."/>
            <person name="Passer A."/>
            <person name="Billmyre B."/>
            <person name="Heitman J."/>
        </authorList>
    </citation>
    <scope>NUCLEOTIDE SEQUENCE [LARGE SCALE GENOMIC DNA]</scope>
    <source>
        <strain evidence="9 10">DSM 27421</strain>
    </source>
</reference>
<keyword evidence="5" id="KW-0496">Mitochondrion</keyword>
<evidence type="ECO:0000313" key="10">
    <source>
        <dbReference type="Proteomes" id="UP000322245"/>
    </source>
</evidence>
<dbReference type="AlphaFoldDB" id="A0A5D3ARK1"/>
<protein>
    <recommendedName>
        <fullName evidence="7">Large ribosomal subunit protein bL27m</fullName>
    </recommendedName>
    <alternativeName>
        <fullName evidence="8">54S ribosomal protein L27, mitochondrial</fullName>
    </alternativeName>
</protein>
<dbReference type="PRINTS" id="PR00063">
    <property type="entry name" value="RIBOSOMALL27"/>
</dbReference>
<keyword evidence="10" id="KW-1185">Reference proteome</keyword>
<dbReference type="PANTHER" id="PTHR15893">
    <property type="entry name" value="RIBOSOMAL PROTEIN L27"/>
    <property type="match status" value="1"/>
</dbReference>
<organism evidence="9 10">
    <name type="scientific">Cryptococcus floricola</name>
    <dbReference type="NCBI Taxonomy" id="2591691"/>
    <lineage>
        <taxon>Eukaryota</taxon>
        <taxon>Fungi</taxon>
        <taxon>Dikarya</taxon>
        <taxon>Basidiomycota</taxon>
        <taxon>Agaricomycotina</taxon>
        <taxon>Tremellomycetes</taxon>
        <taxon>Tremellales</taxon>
        <taxon>Cryptococcaceae</taxon>
        <taxon>Cryptococcus</taxon>
    </lineage>
</organism>
<dbReference type="GO" id="GO:0003735">
    <property type="term" value="F:structural constituent of ribosome"/>
    <property type="evidence" value="ECO:0007669"/>
    <property type="project" value="InterPro"/>
</dbReference>
<keyword evidence="4 9" id="KW-0689">Ribosomal protein</keyword>
<evidence type="ECO:0000256" key="2">
    <source>
        <dbReference type="ARBA" id="ARBA00010797"/>
    </source>
</evidence>
<comment type="caution">
    <text evidence="9">The sequence shown here is derived from an EMBL/GenBank/DDBJ whole genome shotgun (WGS) entry which is preliminary data.</text>
</comment>
<dbReference type="InterPro" id="IPR001684">
    <property type="entry name" value="Ribosomal_bL27"/>
</dbReference>
<proteinExistence type="inferred from homology"/>
<dbReference type="PANTHER" id="PTHR15893:SF0">
    <property type="entry name" value="LARGE RIBOSOMAL SUBUNIT PROTEIN BL27M"/>
    <property type="match status" value="1"/>
</dbReference>
<dbReference type="Pfam" id="PF01016">
    <property type="entry name" value="Ribosomal_L27"/>
    <property type="match status" value="1"/>
</dbReference>
<evidence type="ECO:0000313" key="9">
    <source>
        <dbReference type="EMBL" id="TYJ53354.1"/>
    </source>
</evidence>
<keyword evidence="3" id="KW-0809">Transit peptide</keyword>
<dbReference type="GO" id="GO:0005762">
    <property type="term" value="C:mitochondrial large ribosomal subunit"/>
    <property type="evidence" value="ECO:0007669"/>
    <property type="project" value="TreeGrafter"/>
</dbReference>
<dbReference type="GO" id="GO:0006412">
    <property type="term" value="P:translation"/>
    <property type="evidence" value="ECO:0007669"/>
    <property type="project" value="InterPro"/>
</dbReference>
<dbReference type="SUPFAM" id="SSF110324">
    <property type="entry name" value="Ribosomal L27 protein-like"/>
    <property type="match status" value="1"/>
</dbReference>
<evidence type="ECO:0000256" key="1">
    <source>
        <dbReference type="ARBA" id="ARBA00004173"/>
    </source>
</evidence>
<dbReference type="FunFam" id="2.40.50.100:FF:000031">
    <property type="entry name" value="39S ribosomal protein L27, mitochondrial"/>
    <property type="match status" value="1"/>
</dbReference>
<gene>
    <name evidence="9" type="ORF">B9479_006014</name>
</gene>
<dbReference type="NCBIfam" id="TIGR00062">
    <property type="entry name" value="L27"/>
    <property type="match status" value="1"/>
</dbReference>
<dbReference type="PROSITE" id="PS00831">
    <property type="entry name" value="RIBOSOMAL_L27"/>
    <property type="match status" value="1"/>
</dbReference>